<dbReference type="Gene3D" id="3.40.50.720">
    <property type="entry name" value="NAD(P)-binding Rossmann-like Domain"/>
    <property type="match status" value="1"/>
</dbReference>
<dbReference type="Proteomes" id="UP000045545">
    <property type="component" value="Unassembled WGS sequence"/>
</dbReference>
<dbReference type="InterPro" id="IPR020831">
    <property type="entry name" value="GlycerAld/Erythrose_P_DH"/>
</dbReference>
<dbReference type="STRING" id="690567.2437"/>
<dbReference type="PROSITE" id="PS00071">
    <property type="entry name" value="GAPDH"/>
    <property type="match status" value="1"/>
</dbReference>
<keyword evidence="5" id="KW-0520">NAD</keyword>
<dbReference type="FunFam" id="3.30.360.10:FF:000002">
    <property type="entry name" value="Glyceraldehyde-3-phosphate dehydrogenase"/>
    <property type="match status" value="1"/>
</dbReference>
<feature type="active site" description="Nucleophile" evidence="3">
    <location>
        <position position="152"/>
    </location>
</feature>
<dbReference type="SUPFAM" id="SSF51735">
    <property type="entry name" value="NAD(P)-binding Rossmann-fold domains"/>
    <property type="match status" value="1"/>
</dbReference>
<evidence type="ECO:0000256" key="7">
    <source>
        <dbReference type="RuleBase" id="RU000397"/>
    </source>
</evidence>
<dbReference type="GO" id="GO:0051287">
    <property type="term" value="F:NAD binding"/>
    <property type="evidence" value="ECO:0007669"/>
    <property type="project" value="InterPro"/>
</dbReference>
<dbReference type="PIRSF" id="PIRSF000149">
    <property type="entry name" value="GAP_DH"/>
    <property type="match status" value="1"/>
</dbReference>
<protein>
    <recommendedName>
        <fullName evidence="8">Glyceraldehyde-3-phosphate dehydrogenase</fullName>
        <ecNumber evidence="8">1.2.1.-</ecNumber>
    </recommendedName>
</protein>
<dbReference type="PANTHER" id="PTHR43148">
    <property type="entry name" value="GLYCERALDEHYDE-3-PHOSPHATE DEHYDROGENASE 2"/>
    <property type="match status" value="1"/>
</dbReference>
<dbReference type="NCBIfam" id="TIGR01534">
    <property type="entry name" value="GAPDH-I"/>
    <property type="match status" value="1"/>
</dbReference>
<dbReference type="GO" id="GO:0006006">
    <property type="term" value="P:glucose metabolic process"/>
    <property type="evidence" value="ECO:0007669"/>
    <property type="project" value="InterPro"/>
</dbReference>
<dbReference type="EC" id="1.2.1.-" evidence="8"/>
<evidence type="ECO:0000313" key="11">
    <source>
        <dbReference type="Proteomes" id="UP000045545"/>
    </source>
</evidence>
<keyword evidence="5" id="KW-0547">Nucleotide-binding</keyword>
<dbReference type="OrthoDB" id="9803304at2"/>
<accession>A0A0E4CKQ2</accession>
<dbReference type="PRINTS" id="PR00078">
    <property type="entry name" value="G3PDHDRGNASE"/>
</dbReference>
<feature type="binding site" evidence="4">
    <location>
        <position position="182"/>
    </location>
    <ligand>
        <name>D-glyceraldehyde 3-phosphate</name>
        <dbReference type="ChEBI" id="CHEBI:59776"/>
    </ligand>
</feature>
<feature type="binding site" evidence="5">
    <location>
        <position position="34"/>
    </location>
    <ligand>
        <name>NAD(+)</name>
        <dbReference type="ChEBI" id="CHEBI:57540"/>
    </ligand>
</feature>
<keyword evidence="2 8" id="KW-0560">Oxidoreductase</keyword>
<organism evidence="10 11">
    <name type="scientific">Syntrophomonas zehnderi OL-4</name>
    <dbReference type="NCBI Taxonomy" id="690567"/>
    <lineage>
        <taxon>Bacteria</taxon>
        <taxon>Bacillati</taxon>
        <taxon>Bacillota</taxon>
        <taxon>Clostridia</taxon>
        <taxon>Eubacteriales</taxon>
        <taxon>Syntrophomonadaceae</taxon>
        <taxon>Syntrophomonas</taxon>
    </lineage>
</organism>
<dbReference type="Gene3D" id="3.30.360.10">
    <property type="entry name" value="Dihydrodipicolinate Reductase, domain 2"/>
    <property type="match status" value="1"/>
</dbReference>
<sequence length="335" mass="36261">MAVKIAINGFGRIGRLVARASLLRDDVELVAVNDLGDPKGGVLLFKYDSIHGQFPQEVKLDGNRIIAGSKSFQYLSERDPEKLPWNELGADIIVEATGVFKTKETVSRHLQAGAKKAVICAPAKGVDLTVVMGVNNDMYKPAEHHILSNASCTTNCLAPVAKVLLQEFGIERGMMNTIHSYTNDQRVLDLEHNDMRRARAASLSIIPTTTGAASAVGLVIPELKGKLDGLAVRVPTPNVSLVDLTVELGKAASTEEINAAFKTASESYLKGILRYTEEPLVSRDYNGESCSAVVDGPLTMTMGGNMAKVIAWYDNEWAYSLRVVDLVTYIAKQGI</sequence>
<dbReference type="Pfam" id="PF02800">
    <property type="entry name" value="Gp_dh_C"/>
    <property type="match status" value="1"/>
</dbReference>
<evidence type="ECO:0000256" key="6">
    <source>
        <dbReference type="PIRSR" id="PIRSR000149-4"/>
    </source>
</evidence>
<dbReference type="GO" id="GO:0016620">
    <property type="term" value="F:oxidoreductase activity, acting on the aldehyde or oxo group of donors, NAD or NADP as acceptor"/>
    <property type="evidence" value="ECO:0007669"/>
    <property type="project" value="InterPro"/>
</dbReference>
<proteinExistence type="inferred from homology"/>
<feature type="site" description="Activates thiol group during catalysis" evidence="6">
    <location>
        <position position="179"/>
    </location>
</feature>
<feature type="binding site" evidence="5">
    <location>
        <position position="78"/>
    </location>
    <ligand>
        <name>NAD(+)</name>
        <dbReference type="ChEBI" id="CHEBI:57540"/>
    </ligand>
</feature>
<dbReference type="InterPro" id="IPR036291">
    <property type="entry name" value="NAD(P)-bd_dom_sf"/>
</dbReference>
<name>A0A0E4CKQ2_9FIRM</name>
<evidence type="ECO:0000256" key="5">
    <source>
        <dbReference type="PIRSR" id="PIRSR000149-3"/>
    </source>
</evidence>
<feature type="binding site" evidence="4">
    <location>
        <begin position="151"/>
        <end position="153"/>
    </location>
    <ligand>
        <name>D-glyceraldehyde 3-phosphate</name>
        <dbReference type="ChEBI" id="CHEBI:59776"/>
    </ligand>
</feature>
<dbReference type="CDD" id="cd05214">
    <property type="entry name" value="GAPDH_I_N"/>
    <property type="match status" value="1"/>
</dbReference>
<keyword evidence="11" id="KW-1185">Reference proteome</keyword>
<evidence type="ECO:0000256" key="1">
    <source>
        <dbReference type="ARBA" id="ARBA00007406"/>
    </source>
</evidence>
<dbReference type="InterPro" id="IPR020830">
    <property type="entry name" value="GlycerAld_3-P_DH_AS"/>
</dbReference>
<evidence type="ECO:0000256" key="2">
    <source>
        <dbReference type="ARBA" id="ARBA00023002"/>
    </source>
</evidence>
<feature type="binding site" evidence="5">
    <location>
        <begin position="12"/>
        <end position="13"/>
    </location>
    <ligand>
        <name>NAD(+)</name>
        <dbReference type="ChEBI" id="CHEBI:57540"/>
    </ligand>
</feature>
<dbReference type="GO" id="GO:0050661">
    <property type="term" value="F:NADP binding"/>
    <property type="evidence" value="ECO:0007669"/>
    <property type="project" value="InterPro"/>
</dbReference>
<comment type="similarity">
    <text evidence="1 7">Belongs to the glyceraldehyde-3-phosphate dehydrogenase family.</text>
</comment>
<feature type="binding site" evidence="5">
    <location>
        <position position="315"/>
    </location>
    <ligand>
        <name>NAD(+)</name>
        <dbReference type="ChEBI" id="CHEBI:57540"/>
    </ligand>
</feature>
<evidence type="ECO:0000259" key="9">
    <source>
        <dbReference type="SMART" id="SM00846"/>
    </source>
</evidence>
<dbReference type="AlphaFoldDB" id="A0A0E4CKQ2"/>
<dbReference type="InterPro" id="IPR006424">
    <property type="entry name" value="Glyceraldehyde-3-P_DH_1"/>
</dbReference>
<evidence type="ECO:0000256" key="4">
    <source>
        <dbReference type="PIRSR" id="PIRSR000149-2"/>
    </source>
</evidence>
<dbReference type="EMBL" id="CGIH01000042">
    <property type="protein sequence ID" value="CQB51974.1"/>
    <property type="molecule type" value="Genomic_DNA"/>
</dbReference>
<dbReference type="CDD" id="cd18126">
    <property type="entry name" value="GAPDH_I_C"/>
    <property type="match status" value="1"/>
</dbReference>
<feature type="binding site" evidence="4">
    <location>
        <begin position="210"/>
        <end position="211"/>
    </location>
    <ligand>
        <name>D-glyceraldehyde 3-phosphate</name>
        <dbReference type="ChEBI" id="CHEBI:59776"/>
    </ligand>
</feature>
<feature type="domain" description="Glyceraldehyde 3-phosphate dehydrogenase NAD(P) binding" evidence="9">
    <location>
        <begin position="3"/>
        <end position="152"/>
    </location>
</feature>
<dbReference type="FunFam" id="3.40.50.720:FF:000001">
    <property type="entry name" value="Glyceraldehyde-3-phosphate dehydrogenase"/>
    <property type="match status" value="1"/>
</dbReference>
<dbReference type="Pfam" id="PF00044">
    <property type="entry name" value="Gp_dh_N"/>
    <property type="match status" value="1"/>
</dbReference>
<reference evidence="10 11" key="1">
    <citation type="submission" date="2015-03" db="EMBL/GenBank/DDBJ databases">
        <authorList>
            <person name="Murphy D."/>
        </authorList>
    </citation>
    <scope>NUCLEOTIDE SEQUENCE [LARGE SCALE GENOMIC DNA]</scope>
    <source>
        <strain evidence="10 11">OL-4</strain>
    </source>
</reference>
<dbReference type="RefSeq" id="WP_046499414.1">
    <property type="nucleotide sequence ID" value="NZ_CGIH01000042.1"/>
</dbReference>
<gene>
    <name evidence="10" type="ORF">2437</name>
</gene>
<dbReference type="InterPro" id="IPR020829">
    <property type="entry name" value="GlycerAld_3-P_DH_cat"/>
</dbReference>
<feature type="binding site" evidence="4">
    <location>
        <position position="233"/>
    </location>
    <ligand>
        <name>D-glyceraldehyde 3-phosphate</name>
        <dbReference type="ChEBI" id="CHEBI:59776"/>
    </ligand>
</feature>
<dbReference type="SUPFAM" id="SSF55347">
    <property type="entry name" value="Glyceraldehyde-3-phosphate dehydrogenase-like, C-terminal domain"/>
    <property type="match status" value="1"/>
</dbReference>
<evidence type="ECO:0000313" key="10">
    <source>
        <dbReference type="EMBL" id="CQB51974.1"/>
    </source>
</evidence>
<evidence type="ECO:0000256" key="8">
    <source>
        <dbReference type="RuleBase" id="RU361160"/>
    </source>
</evidence>
<dbReference type="InterPro" id="IPR020828">
    <property type="entry name" value="GlycerAld_3-P_DH_NAD(P)-bd"/>
</dbReference>
<evidence type="ECO:0000256" key="3">
    <source>
        <dbReference type="PIRSR" id="PIRSR000149-1"/>
    </source>
</evidence>
<dbReference type="SMART" id="SM00846">
    <property type="entry name" value="Gp_dh_N"/>
    <property type="match status" value="1"/>
</dbReference>